<reference evidence="1 2" key="1">
    <citation type="journal article" date="2021" name="Sci. Rep.">
        <title>The distribution of antibiotic resistance genes in chicken gut microbiota commensals.</title>
        <authorList>
            <person name="Juricova H."/>
            <person name="Matiasovicova J."/>
            <person name="Kubasova T."/>
            <person name="Cejkova D."/>
            <person name="Rychlik I."/>
        </authorList>
    </citation>
    <scope>NUCLEOTIDE SEQUENCE [LARGE SCALE GENOMIC DNA]</scope>
    <source>
        <strain evidence="1 2">An829</strain>
    </source>
</reference>
<accession>A0ABS2DV75</accession>
<keyword evidence="2" id="KW-1185">Reference proteome</keyword>
<comment type="caution">
    <text evidence="1">The sequence shown here is derived from an EMBL/GenBank/DDBJ whole genome shotgun (WGS) entry which is preliminary data.</text>
</comment>
<gene>
    <name evidence="1" type="ORF">H6A60_11250</name>
</gene>
<evidence type="ECO:0000313" key="2">
    <source>
        <dbReference type="Proteomes" id="UP000715095"/>
    </source>
</evidence>
<proteinExistence type="predicted"/>
<protein>
    <recommendedName>
        <fullName evidence="3">CopG family transcriptional regulator</fullName>
    </recommendedName>
</protein>
<name>A0ABS2DV75_9BURK</name>
<evidence type="ECO:0000313" key="1">
    <source>
        <dbReference type="EMBL" id="MBM6705042.1"/>
    </source>
</evidence>
<sequence>MSVALTVRLPEFTARRLDEVSKSSNLSKTDLILEGLESVFASRLDRSVTYLSDAQFEAVLDILDNPLSQEALEGRERLESTTFPWANKS</sequence>
<organism evidence="1 2">
    <name type="scientific">Sutterella massiliensis</name>
    <dbReference type="NCBI Taxonomy" id="1816689"/>
    <lineage>
        <taxon>Bacteria</taxon>
        <taxon>Pseudomonadati</taxon>
        <taxon>Pseudomonadota</taxon>
        <taxon>Betaproteobacteria</taxon>
        <taxon>Burkholderiales</taxon>
        <taxon>Sutterellaceae</taxon>
        <taxon>Sutterella</taxon>
    </lineage>
</organism>
<evidence type="ECO:0008006" key="3">
    <source>
        <dbReference type="Google" id="ProtNLM"/>
    </source>
</evidence>
<dbReference type="EMBL" id="JACJJC010000074">
    <property type="protein sequence ID" value="MBM6705042.1"/>
    <property type="molecule type" value="Genomic_DNA"/>
</dbReference>
<dbReference type="Proteomes" id="UP000715095">
    <property type="component" value="Unassembled WGS sequence"/>
</dbReference>